<reference evidence="1 2" key="1">
    <citation type="journal article" date="2019" name="Int. J. Syst. Evol. Microbiol.">
        <title>The Global Catalogue of Microorganisms (GCM) 10K type strain sequencing project: providing services to taxonomists for standard genome sequencing and annotation.</title>
        <authorList>
            <consortium name="The Broad Institute Genomics Platform"/>
            <consortium name="The Broad Institute Genome Sequencing Center for Infectious Disease"/>
            <person name="Wu L."/>
            <person name="Ma J."/>
        </authorList>
    </citation>
    <scope>NUCLEOTIDE SEQUENCE [LARGE SCALE GENOMIC DNA]</scope>
    <source>
        <strain evidence="1 2">JCM 17504</strain>
    </source>
</reference>
<organism evidence="1 2">
    <name type="scientific">Haladaptatus pallidirubidus</name>
    <dbReference type="NCBI Taxonomy" id="1008152"/>
    <lineage>
        <taxon>Archaea</taxon>
        <taxon>Methanobacteriati</taxon>
        <taxon>Methanobacteriota</taxon>
        <taxon>Stenosarchaea group</taxon>
        <taxon>Halobacteria</taxon>
        <taxon>Halobacteriales</taxon>
        <taxon>Haladaptataceae</taxon>
        <taxon>Haladaptatus</taxon>
    </lineage>
</organism>
<dbReference type="Gene3D" id="3.10.450.50">
    <property type="match status" value="1"/>
</dbReference>
<dbReference type="GO" id="GO:0030638">
    <property type="term" value="P:polyketide metabolic process"/>
    <property type="evidence" value="ECO:0007669"/>
    <property type="project" value="InterPro"/>
</dbReference>
<dbReference type="PANTHER" id="PTHR38436:SF1">
    <property type="entry name" value="ESTER CYCLASE"/>
    <property type="match status" value="1"/>
</dbReference>
<dbReference type="SUPFAM" id="SSF54427">
    <property type="entry name" value="NTF2-like"/>
    <property type="match status" value="1"/>
</dbReference>
<evidence type="ECO:0000313" key="1">
    <source>
        <dbReference type="EMBL" id="GAA5065049.1"/>
    </source>
</evidence>
<keyword evidence="2" id="KW-1185">Reference proteome</keyword>
<dbReference type="InterPro" id="IPR009959">
    <property type="entry name" value="Cyclase_SnoaL-like"/>
</dbReference>
<dbReference type="PANTHER" id="PTHR38436">
    <property type="entry name" value="POLYKETIDE CYCLASE SNOAL-LIKE DOMAIN"/>
    <property type="match status" value="1"/>
</dbReference>
<dbReference type="GeneID" id="68617742"/>
<protein>
    <recommendedName>
        <fullName evidence="3">Ester cyclase</fullName>
    </recommendedName>
</protein>
<dbReference type="AlphaFoldDB" id="A0AAV3UR92"/>
<dbReference type="EMBL" id="BAABKX010000030">
    <property type="protein sequence ID" value="GAA5065049.1"/>
    <property type="molecule type" value="Genomic_DNA"/>
</dbReference>
<gene>
    <name evidence="1" type="ORF">GCM10025751_55440</name>
</gene>
<proteinExistence type="predicted"/>
<dbReference type="RefSeq" id="WP_227779025.1">
    <property type="nucleotide sequence ID" value="NZ_BAABKX010000030.1"/>
</dbReference>
<dbReference type="Proteomes" id="UP001501729">
    <property type="component" value="Unassembled WGS sequence"/>
</dbReference>
<dbReference type="CDD" id="cd00531">
    <property type="entry name" value="NTF2_like"/>
    <property type="match status" value="1"/>
</dbReference>
<evidence type="ECO:0000313" key="2">
    <source>
        <dbReference type="Proteomes" id="UP001501729"/>
    </source>
</evidence>
<evidence type="ECO:0008006" key="3">
    <source>
        <dbReference type="Google" id="ProtNLM"/>
    </source>
</evidence>
<dbReference type="Pfam" id="PF07366">
    <property type="entry name" value="SnoaL"/>
    <property type="match status" value="1"/>
</dbReference>
<name>A0AAV3UR92_9EURY</name>
<dbReference type="InterPro" id="IPR032710">
    <property type="entry name" value="NTF2-like_dom_sf"/>
</dbReference>
<comment type="caution">
    <text evidence="1">The sequence shown here is derived from an EMBL/GenBank/DDBJ whole genome shotgun (WGS) entry which is preliminary data.</text>
</comment>
<accession>A0AAV3UR92</accession>
<sequence>MTDSEPTSQLEANKRLARRIPEEIFAEGDLDLLDELYAEDAVERNAMGTHRGRPAIRESYNSFLTAFPDVSQTVENIVAEGDLVAVRITSRGTHKGELGGLEPTGKEIEVQQMFFARIKDGRITERWFLPDNLSLLQQLGVIDFPPS</sequence>